<evidence type="ECO:0000256" key="4">
    <source>
        <dbReference type="ARBA" id="ARBA00022729"/>
    </source>
</evidence>
<protein>
    <recommendedName>
        <fullName evidence="3 6">Glucosylceramidase</fullName>
        <ecNumber evidence="3 6">3.2.1.45</ecNumber>
    </recommendedName>
</protein>
<keyword evidence="11" id="KW-1185">Reference proteome</keyword>
<proteinExistence type="inferred from homology"/>
<sequence length="614" mass="68633">MMMKSCHLVLMVLPFLSCYGEGMLAEEQLPCIPRVFDSTSFVCVCNVSYCDTLPSPTLPASGEYLVYTSDLASRRFFQTKSTLTVSLDGVLGEAEVEYVLDSTTTYQKVMGWGGAFTDAAASTILSLSQPAQDHLLGSYFSSSGIEYNLGRVNMGGCDFSWRTYTYCDTPGDVSLETFALQPEDIEFKIPIIKRAEAMVDEPLKLFASPWTAPPWMKTNNDYVGYGQLLPEMYQPWANYFVKFLDSYGKEGVNFWGLTAQNEPLDGYLPGFGFNCMGWTAEQQRLWVAENLGPTLQAHGYDEVILMILDDQRFELPRWAKKIRDPTLYQLIHTTATPSNTSEQTFVRSEVVSHRQLPETSQQLCVITGHCAVLKGPVDIGIKLGLDYLARVLNDTTAAQYVDGIAIHWYGDNFSPASLLEETHDLFPDFFILGTEACEGDGLLDASVVLGSWERLEHYAHDILITRTFDSNALGEDTGKVVERAGWDYACRVRKRMISRVGDKRLPRGLGGFSDHRVEVYKITLREMDEFYKNPMFYALGHFSKFIKEGAVRVSLTSPDSQKLDAAAFTNPDGSHVVVILNRSNGEKKVAVRIDDRGTMSLTVGPRSLHTAVFQ</sequence>
<comment type="caution">
    <text evidence="10">The sequence shown here is derived from an EMBL/GenBank/DDBJ whole genome shotgun (WGS) entry which is preliminary data.</text>
</comment>
<feature type="domain" description="Glycosyl hydrolase family 30 TIM-barrel" evidence="8">
    <location>
        <begin position="109"/>
        <end position="324"/>
    </location>
</feature>
<keyword evidence="6" id="KW-0746">Sphingolipid metabolism</keyword>
<dbReference type="GO" id="GO:0016020">
    <property type="term" value="C:membrane"/>
    <property type="evidence" value="ECO:0007669"/>
    <property type="project" value="GOC"/>
</dbReference>
<accession>A0A8J5JJA0</accession>
<dbReference type="GO" id="GO:0004348">
    <property type="term" value="F:glucosylceramidase activity"/>
    <property type="evidence" value="ECO:0007669"/>
    <property type="project" value="UniProtKB-EC"/>
</dbReference>
<dbReference type="InterPro" id="IPR033453">
    <property type="entry name" value="Glyco_hydro_30_TIM-barrel"/>
</dbReference>
<organism evidence="10 11">
    <name type="scientific">Homarus americanus</name>
    <name type="common">American lobster</name>
    <dbReference type="NCBI Taxonomy" id="6706"/>
    <lineage>
        <taxon>Eukaryota</taxon>
        <taxon>Metazoa</taxon>
        <taxon>Ecdysozoa</taxon>
        <taxon>Arthropoda</taxon>
        <taxon>Crustacea</taxon>
        <taxon>Multicrustacea</taxon>
        <taxon>Malacostraca</taxon>
        <taxon>Eumalacostraca</taxon>
        <taxon>Eucarida</taxon>
        <taxon>Decapoda</taxon>
        <taxon>Pleocyemata</taxon>
        <taxon>Astacidea</taxon>
        <taxon>Nephropoidea</taxon>
        <taxon>Nephropidae</taxon>
        <taxon>Homarus</taxon>
    </lineage>
</organism>
<feature type="signal peptide" evidence="7">
    <location>
        <begin position="1"/>
        <end position="22"/>
    </location>
</feature>
<evidence type="ECO:0000256" key="1">
    <source>
        <dbReference type="ARBA" id="ARBA00001013"/>
    </source>
</evidence>
<evidence type="ECO:0000313" key="11">
    <source>
        <dbReference type="Proteomes" id="UP000747542"/>
    </source>
</evidence>
<dbReference type="EC" id="3.2.1.45" evidence="3 6"/>
<comment type="catalytic activity">
    <reaction evidence="1">
        <text>a beta-D-glucosyl-(1&lt;-&gt;1')-N-acylsphing-4-enine + H2O = an N-acylsphing-4-enine + D-glucose</text>
        <dbReference type="Rhea" id="RHEA:13269"/>
        <dbReference type="ChEBI" id="CHEBI:4167"/>
        <dbReference type="ChEBI" id="CHEBI:15377"/>
        <dbReference type="ChEBI" id="CHEBI:22801"/>
        <dbReference type="ChEBI" id="CHEBI:52639"/>
        <dbReference type="EC" id="3.2.1.45"/>
    </reaction>
    <physiologicalReaction direction="left-to-right" evidence="1">
        <dbReference type="Rhea" id="RHEA:13270"/>
    </physiologicalReaction>
</comment>
<evidence type="ECO:0000256" key="6">
    <source>
        <dbReference type="RuleBase" id="RU361188"/>
    </source>
</evidence>
<dbReference type="Pfam" id="PF17189">
    <property type="entry name" value="Glyco_hydro_30C"/>
    <property type="match status" value="1"/>
</dbReference>
<evidence type="ECO:0000313" key="10">
    <source>
        <dbReference type="EMBL" id="KAG7159117.1"/>
    </source>
</evidence>
<dbReference type="AlphaFoldDB" id="A0A8J5JJA0"/>
<gene>
    <name evidence="10" type="primary">Gba-L5</name>
    <name evidence="10" type="ORF">Hamer_G016494</name>
</gene>
<dbReference type="PANTHER" id="PTHR11069">
    <property type="entry name" value="GLUCOSYLCERAMIDASE"/>
    <property type="match status" value="1"/>
</dbReference>
<dbReference type="InterPro" id="IPR001139">
    <property type="entry name" value="Glyco_hydro_30"/>
</dbReference>
<dbReference type="Gene3D" id="3.20.20.80">
    <property type="entry name" value="Glycosidases"/>
    <property type="match status" value="2"/>
</dbReference>
<dbReference type="Pfam" id="PF02055">
    <property type="entry name" value="Glyco_hydro_30"/>
    <property type="match status" value="3"/>
</dbReference>
<evidence type="ECO:0000256" key="3">
    <source>
        <dbReference type="ARBA" id="ARBA00012658"/>
    </source>
</evidence>
<dbReference type="EMBL" id="JAHLQT010033762">
    <property type="protein sequence ID" value="KAG7159117.1"/>
    <property type="molecule type" value="Genomic_DNA"/>
</dbReference>
<evidence type="ECO:0000256" key="7">
    <source>
        <dbReference type="SAM" id="SignalP"/>
    </source>
</evidence>
<feature type="domain" description="Glycosyl hydrolase family 30 TIM-barrel" evidence="8">
    <location>
        <begin position="522"/>
        <end position="546"/>
    </location>
</feature>
<keyword evidence="4 7" id="KW-0732">Signal</keyword>
<comment type="similarity">
    <text evidence="2 6">Belongs to the glycosyl hydrolase 30 family.</text>
</comment>
<dbReference type="InterPro" id="IPR013780">
    <property type="entry name" value="Glyco_hydro_b"/>
</dbReference>
<dbReference type="PRINTS" id="PR00843">
    <property type="entry name" value="GLHYDRLASE30"/>
</dbReference>
<feature type="chain" id="PRO_5035284655" description="Glucosylceramidase" evidence="7">
    <location>
        <begin position="23"/>
        <end position="614"/>
    </location>
</feature>
<dbReference type="InterPro" id="IPR017853">
    <property type="entry name" value="GH"/>
</dbReference>
<feature type="domain" description="Glycosyl hydrolase family 30 beta sandwich" evidence="9">
    <location>
        <begin position="549"/>
        <end position="610"/>
    </location>
</feature>
<keyword evidence="5 6" id="KW-0378">Hydrolase</keyword>
<dbReference type="SUPFAM" id="SSF51445">
    <property type="entry name" value="(Trans)glycosidases"/>
    <property type="match status" value="1"/>
</dbReference>
<reference evidence="10" key="1">
    <citation type="journal article" date="2021" name="Sci. Adv.">
        <title>The American lobster genome reveals insights on longevity, neural, and immune adaptations.</title>
        <authorList>
            <person name="Polinski J.M."/>
            <person name="Zimin A.V."/>
            <person name="Clark K.F."/>
            <person name="Kohn A.B."/>
            <person name="Sadowski N."/>
            <person name="Timp W."/>
            <person name="Ptitsyn A."/>
            <person name="Khanna P."/>
            <person name="Romanova D.Y."/>
            <person name="Williams P."/>
            <person name="Greenwood S.J."/>
            <person name="Moroz L.L."/>
            <person name="Walt D.R."/>
            <person name="Bodnar A.G."/>
        </authorList>
    </citation>
    <scope>NUCLEOTIDE SEQUENCE</scope>
    <source>
        <strain evidence="10">GMGI-L3</strain>
    </source>
</reference>
<evidence type="ECO:0000256" key="5">
    <source>
        <dbReference type="ARBA" id="ARBA00022801"/>
    </source>
</evidence>
<dbReference type="GO" id="GO:0006680">
    <property type="term" value="P:glucosylceramide catabolic process"/>
    <property type="evidence" value="ECO:0007669"/>
    <property type="project" value="TreeGrafter"/>
</dbReference>
<feature type="domain" description="Glycosyl hydrolase family 30 TIM-barrel" evidence="8">
    <location>
        <begin position="390"/>
        <end position="463"/>
    </location>
</feature>
<evidence type="ECO:0000256" key="2">
    <source>
        <dbReference type="ARBA" id="ARBA00005382"/>
    </source>
</evidence>
<name>A0A8J5JJA0_HOMAM</name>
<dbReference type="SUPFAM" id="SSF51011">
    <property type="entry name" value="Glycosyl hydrolase domain"/>
    <property type="match status" value="2"/>
</dbReference>
<dbReference type="Proteomes" id="UP000747542">
    <property type="component" value="Unassembled WGS sequence"/>
</dbReference>
<dbReference type="PANTHER" id="PTHR11069:SF23">
    <property type="entry name" value="LYSOSOMAL ACID GLUCOSYLCERAMIDASE"/>
    <property type="match status" value="1"/>
</dbReference>
<dbReference type="Gene3D" id="2.60.40.1180">
    <property type="entry name" value="Golgi alpha-mannosidase II"/>
    <property type="match status" value="1"/>
</dbReference>
<dbReference type="InterPro" id="IPR033452">
    <property type="entry name" value="GH30_C"/>
</dbReference>
<evidence type="ECO:0000259" key="8">
    <source>
        <dbReference type="Pfam" id="PF02055"/>
    </source>
</evidence>
<evidence type="ECO:0000259" key="9">
    <source>
        <dbReference type="Pfam" id="PF17189"/>
    </source>
</evidence>
<keyword evidence="6" id="KW-0326">Glycosidase</keyword>
<keyword evidence="6" id="KW-0443">Lipid metabolism</keyword>